<dbReference type="GO" id="GO:0017108">
    <property type="term" value="F:5'-flap endonuclease activity"/>
    <property type="evidence" value="ECO:0007669"/>
    <property type="project" value="TreeGrafter"/>
</dbReference>
<proteinExistence type="predicted"/>
<dbReference type="SMART" id="SM00485">
    <property type="entry name" value="XPGN"/>
    <property type="match status" value="1"/>
</dbReference>
<accession>A0AAV2RRM9</accession>
<comment type="caution">
    <text evidence="2">The sequence shown here is derived from an EMBL/GenBank/DDBJ whole genome shotgun (WGS) entry which is preliminary data.</text>
</comment>
<name>A0AAV2RRM9_MEGNR</name>
<dbReference type="PANTHER" id="PTHR11081">
    <property type="entry name" value="FLAP ENDONUCLEASE FAMILY MEMBER"/>
    <property type="match status" value="1"/>
</dbReference>
<sequence length="107" mass="11943">VHSMGVKGLWGVVSVAGEEVPAQQLKGTTLALDAVGLLKKRGLRAFFYRVRGLLRLGIVPIAVLDGPVPEAKMKTIANRRWRDIFYKGPSQSLTKKRSRYVEPTNRR</sequence>
<dbReference type="InterPro" id="IPR006084">
    <property type="entry name" value="XPG/Rad2"/>
</dbReference>
<dbReference type="AlphaFoldDB" id="A0AAV2RRM9"/>
<evidence type="ECO:0000313" key="3">
    <source>
        <dbReference type="Proteomes" id="UP001497623"/>
    </source>
</evidence>
<dbReference type="Gene3D" id="3.40.50.1010">
    <property type="entry name" value="5'-nuclease"/>
    <property type="match status" value="1"/>
</dbReference>
<dbReference type="InterPro" id="IPR006085">
    <property type="entry name" value="XPG_DNA_repair_N"/>
</dbReference>
<organism evidence="2 3">
    <name type="scientific">Meganyctiphanes norvegica</name>
    <name type="common">Northern krill</name>
    <name type="synonym">Thysanopoda norvegica</name>
    <dbReference type="NCBI Taxonomy" id="48144"/>
    <lineage>
        <taxon>Eukaryota</taxon>
        <taxon>Metazoa</taxon>
        <taxon>Ecdysozoa</taxon>
        <taxon>Arthropoda</taxon>
        <taxon>Crustacea</taxon>
        <taxon>Multicrustacea</taxon>
        <taxon>Malacostraca</taxon>
        <taxon>Eumalacostraca</taxon>
        <taxon>Eucarida</taxon>
        <taxon>Euphausiacea</taxon>
        <taxon>Euphausiidae</taxon>
        <taxon>Meganyctiphanes</taxon>
    </lineage>
</organism>
<dbReference type="PANTHER" id="PTHR11081:SF59">
    <property type="entry name" value="FI23547P1"/>
    <property type="match status" value="1"/>
</dbReference>
<reference evidence="2 3" key="1">
    <citation type="submission" date="2024-05" db="EMBL/GenBank/DDBJ databases">
        <authorList>
            <person name="Wallberg A."/>
        </authorList>
    </citation>
    <scope>NUCLEOTIDE SEQUENCE [LARGE SCALE GENOMIC DNA]</scope>
</reference>
<dbReference type="EMBL" id="CAXKWB010029929">
    <property type="protein sequence ID" value="CAL4136750.1"/>
    <property type="molecule type" value="Genomic_DNA"/>
</dbReference>
<feature type="non-terminal residue" evidence="2">
    <location>
        <position position="107"/>
    </location>
</feature>
<dbReference type="InterPro" id="IPR029060">
    <property type="entry name" value="PIN-like_dom_sf"/>
</dbReference>
<dbReference type="Proteomes" id="UP001497623">
    <property type="component" value="Unassembled WGS sequence"/>
</dbReference>
<evidence type="ECO:0000259" key="1">
    <source>
        <dbReference type="SMART" id="SM00485"/>
    </source>
</evidence>
<feature type="non-terminal residue" evidence="2">
    <location>
        <position position="1"/>
    </location>
</feature>
<keyword evidence="3" id="KW-1185">Reference proteome</keyword>
<gene>
    <name evidence="2" type="ORF">MNOR_LOCUS27862</name>
</gene>
<dbReference type="SUPFAM" id="SSF88723">
    <property type="entry name" value="PIN domain-like"/>
    <property type="match status" value="1"/>
</dbReference>
<feature type="domain" description="XPG N-terminal" evidence="1">
    <location>
        <begin position="4"/>
        <end position="86"/>
    </location>
</feature>
<evidence type="ECO:0000313" key="2">
    <source>
        <dbReference type="EMBL" id="CAL4136750.1"/>
    </source>
</evidence>
<protein>
    <recommendedName>
        <fullName evidence="1">XPG N-terminal domain-containing protein</fullName>
    </recommendedName>
</protein>